<proteinExistence type="inferred from homology"/>
<evidence type="ECO:0000256" key="7">
    <source>
        <dbReference type="SAM" id="MobiDB-lite"/>
    </source>
</evidence>
<feature type="transmembrane region" description="Helical" evidence="8">
    <location>
        <begin position="118"/>
        <end position="141"/>
    </location>
</feature>
<keyword evidence="4 8" id="KW-0812">Transmembrane</keyword>
<dbReference type="InterPro" id="IPR011066">
    <property type="entry name" value="MscS_channel_C_sf"/>
</dbReference>
<organism evidence="12 13">
    <name type="scientific">Pengzhenrongella frigida</name>
    <dbReference type="NCBI Taxonomy" id="1259133"/>
    <lineage>
        <taxon>Bacteria</taxon>
        <taxon>Bacillati</taxon>
        <taxon>Actinomycetota</taxon>
        <taxon>Actinomycetes</taxon>
        <taxon>Micrococcales</taxon>
        <taxon>Pengzhenrongella</taxon>
    </lineage>
</organism>
<evidence type="ECO:0000259" key="9">
    <source>
        <dbReference type="Pfam" id="PF00924"/>
    </source>
</evidence>
<dbReference type="Pfam" id="PF21082">
    <property type="entry name" value="MS_channel_3rd"/>
    <property type="match status" value="1"/>
</dbReference>
<dbReference type="InterPro" id="IPR011014">
    <property type="entry name" value="MscS_channel_TM-2"/>
</dbReference>
<dbReference type="PANTHER" id="PTHR30460">
    <property type="entry name" value="MODERATE CONDUCTANCE MECHANOSENSITIVE CHANNEL YBIO"/>
    <property type="match status" value="1"/>
</dbReference>
<feature type="transmembrane region" description="Helical" evidence="8">
    <location>
        <begin position="46"/>
        <end position="63"/>
    </location>
</feature>
<dbReference type="GO" id="GO:0008381">
    <property type="term" value="F:mechanosensitive monoatomic ion channel activity"/>
    <property type="evidence" value="ECO:0007669"/>
    <property type="project" value="InterPro"/>
</dbReference>
<feature type="transmembrane region" description="Helical" evidence="8">
    <location>
        <begin position="147"/>
        <end position="166"/>
    </location>
</feature>
<evidence type="ECO:0000256" key="3">
    <source>
        <dbReference type="ARBA" id="ARBA00022475"/>
    </source>
</evidence>
<comment type="subcellular location">
    <subcellularLocation>
        <location evidence="1">Cell membrane</location>
        <topology evidence="1">Multi-pass membrane protein</topology>
    </subcellularLocation>
</comment>
<feature type="domain" description="Mechanosensitive ion channel MscS" evidence="9">
    <location>
        <begin position="164"/>
        <end position="228"/>
    </location>
</feature>
<keyword evidence="13" id="KW-1185">Reference proteome</keyword>
<keyword evidence="5 8" id="KW-1133">Transmembrane helix</keyword>
<dbReference type="InterPro" id="IPR049278">
    <property type="entry name" value="MS_channel_C"/>
</dbReference>
<keyword evidence="6 8" id="KW-0472">Membrane</keyword>
<dbReference type="SUPFAM" id="SSF82689">
    <property type="entry name" value="Mechanosensitive channel protein MscS (YggB), C-terminal domain"/>
    <property type="match status" value="1"/>
</dbReference>
<comment type="similarity">
    <text evidence="2">Belongs to the MscS (TC 1.A.23) family.</text>
</comment>
<dbReference type="Pfam" id="PF21088">
    <property type="entry name" value="MS_channel_1st"/>
    <property type="match status" value="1"/>
</dbReference>
<dbReference type="EMBL" id="SDWW01000006">
    <property type="protein sequence ID" value="RYV52376.1"/>
    <property type="molecule type" value="Genomic_DNA"/>
</dbReference>
<evidence type="ECO:0000313" key="13">
    <source>
        <dbReference type="Proteomes" id="UP000293764"/>
    </source>
</evidence>
<accession>A0A4Q5N2S1</accession>
<dbReference type="SUPFAM" id="SSF82861">
    <property type="entry name" value="Mechanosensitive channel protein MscS (YggB), transmembrane region"/>
    <property type="match status" value="1"/>
</dbReference>
<dbReference type="InterPro" id="IPR049142">
    <property type="entry name" value="MS_channel_1st"/>
</dbReference>
<evidence type="ECO:0000256" key="6">
    <source>
        <dbReference type="ARBA" id="ARBA00023136"/>
    </source>
</evidence>
<protein>
    <submittedName>
        <fullName evidence="12">Mechanosensitive ion channel</fullName>
    </submittedName>
</protein>
<dbReference type="InterPro" id="IPR045276">
    <property type="entry name" value="YbiO_bact"/>
</dbReference>
<reference evidence="12 13" key="1">
    <citation type="submission" date="2019-01" db="EMBL/GenBank/DDBJ databases">
        <title>Novel species of Cellulomonas.</title>
        <authorList>
            <person name="Liu Q."/>
            <person name="Xin Y.-H."/>
        </authorList>
    </citation>
    <scope>NUCLEOTIDE SEQUENCE [LARGE SCALE GENOMIC DNA]</scope>
    <source>
        <strain evidence="12 13">HLT2-17</strain>
    </source>
</reference>
<dbReference type="Pfam" id="PF00924">
    <property type="entry name" value="MS_channel_2nd"/>
    <property type="match status" value="1"/>
</dbReference>
<sequence length="361" mass="37957">MLAPTSSLLSDARVLAATDPTLDPNTTLGQAVKDGGEWFDALITPAWQIGLTLLIGGIALALLRRFIRRTVRHLVDGAPALQRNAGRLSRGLRQDGGQAETSPLAAARRAQRAQTMGSALSSGATFIVGAVVVVLVLGILHVDVGPLLASAGVVGVALGFGAQTLVKDFLAGISMLAEDQYGVGDVVDLGEASGVVEQVGLRVTQVRSLNGTLWYVRNGEILRVGNMTQGWSRALIEVRVLADQDVPRVQALLLEAAAEVAADPDLGPAIQGEAEVAGIEDLSAEGAMLRLLIKTAPSRQWDVSRALRAKIRISLAAEGIDLALPRREVVIERTTVVADPTEAPRVPERAQVSERAQAPNA</sequence>
<dbReference type="PANTHER" id="PTHR30460:SF0">
    <property type="entry name" value="MODERATE CONDUCTANCE MECHANOSENSITIVE CHANNEL YBIO"/>
    <property type="match status" value="1"/>
</dbReference>
<comment type="caution">
    <text evidence="12">The sequence shown here is derived from an EMBL/GenBank/DDBJ whole genome shotgun (WGS) entry which is preliminary data.</text>
</comment>
<dbReference type="Gene3D" id="2.30.30.60">
    <property type="match status" value="1"/>
</dbReference>
<dbReference type="InterPro" id="IPR010920">
    <property type="entry name" value="LSM_dom_sf"/>
</dbReference>
<dbReference type="SUPFAM" id="SSF50182">
    <property type="entry name" value="Sm-like ribonucleoproteins"/>
    <property type="match status" value="1"/>
</dbReference>
<evidence type="ECO:0000256" key="2">
    <source>
        <dbReference type="ARBA" id="ARBA00008017"/>
    </source>
</evidence>
<dbReference type="FunFam" id="2.30.30.60:FF:000001">
    <property type="entry name" value="MscS Mechanosensitive ion channel"/>
    <property type="match status" value="1"/>
</dbReference>
<dbReference type="InterPro" id="IPR006685">
    <property type="entry name" value="MscS_channel_2nd"/>
</dbReference>
<evidence type="ECO:0000256" key="8">
    <source>
        <dbReference type="SAM" id="Phobius"/>
    </source>
</evidence>
<evidence type="ECO:0000256" key="1">
    <source>
        <dbReference type="ARBA" id="ARBA00004651"/>
    </source>
</evidence>
<dbReference type="Gene3D" id="1.10.287.1260">
    <property type="match status" value="1"/>
</dbReference>
<evidence type="ECO:0000259" key="11">
    <source>
        <dbReference type="Pfam" id="PF21088"/>
    </source>
</evidence>
<dbReference type="OrthoDB" id="4638917at2"/>
<evidence type="ECO:0000256" key="4">
    <source>
        <dbReference type="ARBA" id="ARBA00022692"/>
    </source>
</evidence>
<evidence type="ECO:0000259" key="10">
    <source>
        <dbReference type="Pfam" id="PF21082"/>
    </source>
</evidence>
<feature type="domain" description="Mechanosensitive ion channel MscS C-terminal" evidence="10">
    <location>
        <begin position="237"/>
        <end position="321"/>
    </location>
</feature>
<dbReference type="Gene3D" id="3.30.70.100">
    <property type="match status" value="1"/>
</dbReference>
<gene>
    <name evidence="12" type="ORF">EUA98_04020</name>
</gene>
<dbReference type="InterPro" id="IPR023408">
    <property type="entry name" value="MscS_beta-dom_sf"/>
</dbReference>
<dbReference type="AlphaFoldDB" id="A0A4Q5N2S1"/>
<evidence type="ECO:0000313" key="12">
    <source>
        <dbReference type="EMBL" id="RYV52376.1"/>
    </source>
</evidence>
<dbReference type="RefSeq" id="WP_130101374.1">
    <property type="nucleotide sequence ID" value="NZ_SDWW01000006.1"/>
</dbReference>
<feature type="domain" description="Mechanosensitive ion channel transmembrane helices 2/3" evidence="11">
    <location>
        <begin position="125"/>
        <end position="163"/>
    </location>
</feature>
<evidence type="ECO:0000256" key="5">
    <source>
        <dbReference type="ARBA" id="ARBA00022989"/>
    </source>
</evidence>
<name>A0A4Q5N2S1_9MICO</name>
<dbReference type="GO" id="GO:0005886">
    <property type="term" value="C:plasma membrane"/>
    <property type="evidence" value="ECO:0007669"/>
    <property type="project" value="UniProtKB-SubCell"/>
</dbReference>
<feature type="region of interest" description="Disordered" evidence="7">
    <location>
        <begin position="341"/>
        <end position="361"/>
    </location>
</feature>
<dbReference type="Proteomes" id="UP000293764">
    <property type="component" value="Unassembled WGS sequence"/>
</dbReference>
<keyword evidence="3" id="KW-1003">Cell membrane</keyword>